<comment type="caution">
    <text evidence="2">The sequence shown here is derived from an EMBL/GenBank/DDBJ whole genome shotgun (WGS) entry which is preliminary data.</text>
</comment>
<name>A0A4Q2V6X8_FUSOX</name>
<dbReference type="AlphaFoldDB" id="A0A4Q2V6X8"/>
<dbReference type="Proteomes" id="UP000290540">
    <property type="component" value="Unassembled WGS sequence"/>
</dbReference>
<feature type="compositionally biased region" description="Basic and acidic residues" evidence="1">
    <location>
        <begin position="341"/>
        <end position="352"/>
    </location>
</feature>
<gene>
    <name evidence="2" type="ORF">BFJ63_vAg16670</name>
</gene>
<evidence type="ECO:0000256" key="1">
    <source>
        <dbReference type="SAM" id="MobiDB-lite"/>
    </source>
</evidence>
<sequence>MLRTFYFTTFPNLETDQLSNAELSTLNALMGVMNAKTFRLACQHVSETSTALAGQGLEDFIKNGANFLEKDTPDERLVKLLAFTREKMKRLWHGWDGRDLDFGKLRSLYKKAQKQSEKQRMLLNNTSFIYQMAVDSYKRQLKSNMIFPLTCTFILGTRLEPAEVDAIQKCQLEGREASRAVKEAHSKAKASLWRRSTQPEPDSAAENAGSVVKELELVGHQFCIQAIVFCDQLNHQAMGAYDKVDNFLQGEPDDINDVTKVSEVMFLCYFLSAVWIFKTTTSHDPRVDSWEELRNKPQYNKQCIADENRIIWLPGRKLIRWFVFDIVDEDDSDDDDEEQFSNDKTRAPRQDEIDFANGVKLGTVPNAKP</sequence>
<feature type="region of interest" description="Disordered" evidence="1">
    <location>
        <begin position="331"/>
        <end position="352"/>
    </location>
</feature>
<reference evidence="2 3" key="1">
    <citation type="submission" date="2016-12" db="EMBL/GenBank/DDBJ databases">
        <title>Draft genome sequence of Fusarium oxysporum causing rot on Narcissus.</title>
        <authorList>
            <person name="Armitage A.D."/>
            <person name="Taylor A."/>
            <person name="Clarkson J.P."/>
            <person name="Harrison R.J."/>
            <person name="Jackson A.C."/>
        </authorList>
    </citation>
    <scope>NUCLEOTIDE SEQUENCE [LARGE SCALE GENOMIC DNA]</scope>
    <source>
        <strain evidence="2 3">N139</strain>
    </source>
</reference>
<accession>A0A4Q2V6X8</accession>
<evidence type="ECO:0000313" key="3">
    <source>
        <dbReference type="Proteomes" id="UP000290540"/>
    </source>
</evidence>
<dbReference type="EMBL" id="MQTW01000374">
    <property type="protein sequence ID" value="RYC80448.1"/>
    <property type="molecule type" value="Genomic_DNA"/>
</dbReference>
<feature type="compositionally biased region" description="Acidic residues" evidence="1">
    <location>
        <begin position="331"/>
        <end position="340"/>
    </location>
</feature>
<protein>
    <submittedName>
        <fullName evidence="2">Uncharacterized protein</fullName>
    </submittedName>
</protein>
<proteinExistence type="predicted"/>
<organism evidence="2 3">
    <name type="scientific">Fusarium oxysporum f. sp. narcissi</name>
    <dbReference type="NCBI Taxonomy" id="451672"/>
    <lineage>
        <taxon>Eukaryota</taxon>
        <taxon>Fungi</taxon>
        <taxon>Dikarya</taxon>
        <taxon>Ascomycota</taxon>
        <taxon>Pezizomycotina</taxon>
        <taxon>Sordariomycetes</taxon>
        <taxon>Hypocreomycetidae</taxon>
        <taxon>Hypocreales</taxon>
        <taxon>Nectriaceae</taxon>
        <taxon>Fusarium</taxon>
        <taxon>Fusarium oxysporum species complex</taxon>
    </lineage>
</organism>
<evidence type="ECO:0000313" key="2">
    <source>
        <dbReference type="EMBL" id="RYC80448.1"/>
    </source>
</evidence>